<protein>
    <submittedName>
        <fullName evidence="2">CHAT domain-containing protein</fullName>
    </submittedName>
</protein>
<dbReference type="RefSeq" id="WP_084424037.1">
    <property type="nucleotide sequence ID" value="NZ_FWXV01000001.1"/>
</dbReference>
<dbReference type="Proteomes" id="UP000192674">
    <property type="component" value="Unassembled WGS sequence"/>
</dbReference>
<accession>A0A1W1ZHB3</accession>
<reference evidence="2 3" key="1">
    <citation type="submission" date="2017-04" db="EMBL/GenBank/DDBJ databases">
        <authorList>
            <person name="Afonso C.L."/>
            <person name="Miller P.J."/>
            <person name="Scott M.A."/>
            <person name="Spackman E."/>
            <person name="Goraichik I."/>
            <person name="Dimitrov K.M."/>
            <person name="Suarez D.L."/>
            <person name="Swayne D.E."/>
        </authorList>
    </citation>
    <scope>NUCLEOTIDE SEQUENCE [LARGE SCALE GENOMIC DNA]</scope>
    <source>
        <strain evidence="2 3">DSM 43828</strain>
    </source>
</reference>
<evidence type="ECO:0000313" key="2">
    <source>
        <dbReference type="EMBL" id="SMC47763.1"/>
    </source>
</evidence>
<gene>
    <name evidence="2" type="ORF">SAMN05661093_00064</name>
</gene>
<dbReference type="Pfam" id="PF12770">
    <property type="entry name" value="CHAT"/>
    <property type="match status" value="1"/>
</dbReference>
<dbReference type="OrthoDB" id="3206999at2"/>
<sequence length="1381" mass="148558">MGLFKRKREPDAEHDAGQPTFVFEEVQPNGCVYETYRAADAEVAKAFLLTKQVDRELYYIVVETPDGNWGTDIHGLYLENLRPWQLDPGAAQHIGQIHSVQNVFGVATAARGIVDNFVARVQCGGCGQLWYDGLRYQDYTLVRCPQCQARNSVDSSGITVSVQPDGQVAVTMGAHINAEQSGDPADPATLLAVVDQAVTAARDGVDAVPPGHPHRPGRLFNLGNALEERFKRSGDPDDLDAAIAAYSEAADTAVLEDSSLPDLLAAVSRMLMIRFEAGGSRTDLDAAISTLRDALAVTPPTHPDRHGMLSAVGLLLRDRFELTGGLDDLEHAVAAACGAVDGAPADHAAYPQYLANLSATLRVRFEHVGQHDDLDAAVVAGRAAVAAAGTDHPVSFIGPPILALALQERFTAVGDLADLEEAIAAVRGVVAAVTLEDPNYPRLHHNLGRALLARFQRLGRVTDIEDAVAAARVAAETGGTSTEPSRARYFSLFGDALLTRFGRTDDLHDLDCGVAAHRQAVAATPPGHSDYALHLAGFASALLTRFRRTGQPDGLTEAVDAAREALNGTASTHADRPRHLNILGIALHNRFEHSGDQADLDEAIAVGREAVAGTSPGHTSYAAHLSCLGSACHTRFLYAGHLADLDEAITVLRDALTATPPDHPDHQAIAHNFSSVLVERFQLVNHADDLDEAIAIRREVVAGTPLDHPLHSVYSHGLSYALRIRYQDTGQPGDLEEAMAIGRRAVDGIPPDDPGFADALLNIAMILLSKFERTREAPYLDDAVTAARRAIATTSPERPDRAEHLSVLGTVLWTRFEHAGQSSDLDDAIAAFIDSVHVESGPPEIRMVSARLWGRAAIQAGQADSAVDGFAAAVRLLQRFVWHGLPRATREERVVKCSGLAADAAACAIRAGRPEQAVELLEAGRSVLWGQLLNLRTDLTELAEREPALAARLDQIRTLLDTPLPATPAAVAGPDSIETLHAEQNRVAEERMRLAREFDDLVGRIRAVDGFEHFLEATSFTQLRAAASAGPVAIVNTSRHGCHALLVSDTDVQVVDLPGLTHQKVVTQANALVGILTRATGSNRPFLERERDRHTILDILAWLWDKIAEPVLTRLGYTGSPAPGEAWPRMWWCPTGRLALLPLHAAGHYPRHKAEVASTDTVPDRVISSYTSTLTALLRARATPASTEKPALLAVGMPTTPGAGALPAVPAELDRIHARYPIATRLQDDDNEPTIARVLAELSRHAWVHLSCHGSQHFRDPMASAFWLTDGPLRIADLIQNAAGPRELAFLSACETATGDLRTVDEAIHLAASMQLLGYRNVIATMWSIYDSLAPQIADTVYDSLSSTSDVAYALHQAVANLRAQHPTDPLAWAPYLHTGP</sequence>
<dbReference type="InterPro" id="IPR011990">
    <property type="entry name" value="TPR-like_helical_dom_sf"/>
</dbReference>
<dbReference type="Gene3D" id="1.25.40.10">
    <property type="entry name" value="Tetratricopeptide repeat domain"/>
    <property type="match status" value="2"/>
</dbReference>
<organism evidence="2 3">
    <name type="scientific">Kibdelosporangium aridum</name>
    <dbReference type="NCBI Taxonomy" id="2030"/>
    <lineage>
        <taxon>Bacteria</taxon>
        <taxon>Bacillati</taxon>
        <taxon>Actinomycetota</taxon>
        <taxon>Actinomycetes</taxon>
        <taxon>Pseudonocardiales</taxon>
        <taxon>Pseudonocardiaceae</taxon>
        <taxon>Kibdelosporangium</taxon>
    </lineage>
</organism>
<keyword evidence="3" id="KW-1185">Reference proteome</keyword>
<feature type="domain" description="CHAT" evidence="1">
    <location>
        <begin position="1099"/>
        <end position="1380"/>
    </location>
</feature>
<name>A0A1W1ZHB3_KIBAR</name>
<proteinExistence type="predicted"/>
<dbReference type="SUPFAM" id="SSF48452">
    <property type="entry name" value="TPR-like"/>
    <property type="match status" value="1"/>
</dbReference>
<evidence type="ECO:0000313" key="3">
    <source>
        <dbReference type="Proteomes" id="UP000192674"/>
    </source>
</evidence>
<evidence type="ECO:0000259" key="1">
    <source>
        <dbReference type="Pfam" id="PF12770"/>
    </source>
</evidence>
<dbReference type="EMBL" id="FWXV01000001">
    <property type="protein sequence ID" value="SMC47763.1"/>
    <property type="molecule type" value="Genomic_DNA"/>
</dbReference>
<dbReference type="InterPro" id="IPR024983">
    <property type="entry name" value="CHAT_dom"/>
</dbReference>